<dbReference type="Gene3D" id="3.90.1200.10">
    <property type="match status" value="1"/>
</dbReference>
<dbReference type="CDD" id="cd05155">
    <property type="entry name" value="APH_ChoK_like_1"/>
    <property type="match status" value="1"/>
</dbReference>
<protein>
    <submittedName>
        <fullName evidence="2">Aminoglycoside phosphotransferase</fullName>
    </submittedName>
</protein>
<feature type="domain" description="Aminoglycoside phosphotransferase" evidence="1">
    <location>
        <begin position="38"/>
        <end position="258"/>
    </location>
</feature>
<dbReference type="InterPro" id="IPR002575">
    <property type="entry name" value="Aminoglycoside_PTrfase"/>
</dbReference>
<dbReference type="Pfam" id="PF01636">
    <property type="entry name" value="APH"/>
    <property type="match status" value="1"/>
</dbReference>
<name>A0ABU0XAH7_9PSEU</name>
<evidence type="ECO:0000313" key="2">
    <source>
        <dbReference type="EMBL" id="MDQ2589155.1"/>
    </source>
</evidence>
<evidence type="ECO:0000259" key="1">
    <source>
        <dbReference type="Pfam" id="PF01636"/>
    </source>
</evidence>
<gene>
    <name evidence="2" type="ORF">CKY47_35545</name>
</gene>
<dbReference type="Gene3D" id="3.30.200.20">
    <property type="entry name" value="Phosphorylase Kinase, domain 1"/>
    <property type="match status" value="1"/>
</dbReference>
<organism evidence="2 3">
    <name type="scientific">Saccharothrix yanglingensis</name>
    <dbReference type="NCBI Taxonomy" id="659496"/>
    <lineage>
        <taxon>Bacteria</taxon>
        <taxon>Bacillati</taxon>
        <taxon>Actinomycetota</taxon>
        <taxon>Actinomycetes</taxon>
        <taxon>Pseudonocardiales</taxon>
        <taxon>Pseudonocardiaceae</taxon>
        <taxon>Saccharothrix</taxon>
    </lineage>
</organism>
<dbReference type="Proteomes" id="UP001225605">
    <property type="component" value="Unassembled WGS sequence"/>
</dbReference>
<dbReference type="InterPro" id="IPR051678">
    <property type="entry name" value="AGP_Transferase"/>
</dbReference>
<accession>A0ABU0XAH7</accession>
<dbReference type="PANTHER" id="PTHR21310:SF42">
    <property type="entry name" value="BIFUNCTIONAL AAC_APH"/>
    <property type="match status" value="1"/>
</dbReference>
<reference evidence="2 3" key="1">
    <citation type="submission" date="2017-06" db="EMBL/GenBank/DDBJ databases">
        <title>Cultured bacterium strain Saccharothrix yanglingensis Hhs.015.</title>
        <authorList>
            <person name="Xia Y."/>
        </authorList>
    </citation>
    <scope>NUCLEOTIDE SEQUENCE [LARGE SCALE GENOMIC DNA]</scope>
    <source>
        <strain evidence="2 3">Hhs.015</strain>
    </source>
</reference>
<dbReference type="InterPro" id="IPR011009">
    <property type="entry name" value="Kinase-like_dom_sf"/>
</dbReference>
<sequence length="299" mass="32753">MHADQLTVALETVRGLVDEQFPRWRGLPVTGVASRGTVNAIFRIGDRLAARFPLRPGEVGSVRRWLESEAEAARELAGRTRFRTPEPVALGEPGTGYPLPWSVQTWLPGVVAAEEDPGESVAFAYDLAEFIRGVRAVDTRGRTFNGKGRGGDLRSHDAWMEICFGNSGRLLDVPRLRREWNALRNLPRGTAGDRMTHGDLIPGNVLVSDGRLTGIIDVGGLGPADPALDLVGAWHLLEPGPRQAFRDVLGCDDLEWQRGKAWAFEQAMGAAWYYVESNPAMTEMGQRTLARILADTSST</sequence>
<dbReference type="PANTHER" id="PTHR21310">
    <property type="entry name" value="AMINOGLYCOSIDE PHOSPHOTRANSFERASE-RELATED-RELATED"/>
    <property type="match status" value="1"/>
</dbReference>
<keyword evidence="3" id="KW-1185">Reference proteome</keyword>
<dbReference type="EMBL" id="NSDM01000031">
    <property type="protein sequence ID" value="MDQ2589155.1"/>
    <property type="molecule type" value="Genomic_DNA"/>
</dbReference>
<dbReference type="SUPFAM" id="SSF56112">
    <property type="entry name" value="Protein kinase-like (PK-like)"/>
    <property type="match status" value="1"/>
</dbReference>
<proteinExistence type="predicted"/>
<evidence type="ECO:0000313" key="3">
    <source>
        <dbReference type="Proteomes" id="UP001225605"/>
    </source>
</evidence>
<comment type="caution">
    <text evidence="2">The sequence shown here is derived from an EMBL/GenBank/DDBJ whole genome shotgun (WGS) entry which is preliminary data.</text>
</comment>